<dbReference type="InterPro" id="IPR016181">
    <property type="entry name" value="Acyl_CoA_acyltransferase"/>
</dbReference>
<dbReference type="PANTHER" id="PTHR43441:SF10">
    <property type="entry name" value="ACETYLTRANSFERASE"/>
    <property type="match status" value="1"/>
</dbReference>
<dbReference type="Pfam" id="PF13302">
    <property type="entry name" value="Acetyltransf_3"/>
    <property type="match status" value="1"/>
</dbReference>
<dbReference type="RefSeq" id="WP_283714188.1">
    <property type="nucleotide sequence ID" value="NZ_JASJND010000001.1"/>
</dbReference>
<proteinExistence type="predicted"/>
<sequence length="192" mass="20566">MEPVVLRTARLELSIPVDADVDAIHAACQDPDVQRYTTVPQPYERTHAVGFVAKAAEWWADGSNANWAIREAGTFAGMIGMNRLGGGNGEIGYWLAPHARGRGFLHEAAVAVLDWSFSDAGPNLSRVEWRAVAGNLPSARSARALGLRFEGTLRASLVNGGGVRSDGWIAAILPDDDRTPVPWPVLDDVLAG</sequence>
<dbReference type="InterPro" id="IPR051908">
    <property type="entry name" value="Ribosomal_N-acetyltransferase"/>
</dbReference>
<dbReference type="Proteomes" id="UP001321481">
    <property type="component" value="Unassembled WGS sequence"/>
</dbReference>
<feature type="domain" description="N-acetyltransferase" evidence="1">
    <location>
        <begin position="4"/>
        <end position="175"/>
    </location>
</feature>
<organism evidence="2 3">
    <name type="scientific">Microbacterium dauci</name>
    <dbReference type="NCBI Taxonomy" id="3048008"/>
    <lineage>
        <taxon>Bacteria</taxon>
        <taxon>Bacillati</taxon>
        <taxon>Actinomycetota</taxon>
        <taxon>Actinomycetes</taxon>
        <taxon>Micrococcales</taxon>
        <taxon>Microbacteriaceae</taxon>
        <taxon>Microbacterium</taxon>
    </lineage>
</organism>
<reference evidence="2 3" key="1">
    <citation type="submission" date="2023-05" db="EMBL/GenBank/DDBJ databases">
        <title>Microbacterium dauci sp.nov., Isolated from Carrot Rhizosphere Soil.</title>
        <authorList>
            <person name="Xiao Z."/>
            <person name="Zheng J."/>
        </authorList>
    </citation>
    <scope>NUCLEOTIDE SEQUENCE [LARGE SCALE GENOMIC DNA]</scope>
    <source>
        <strain evidence="2 3">LX3-4</strain>
    </source>
</reference>
<protein>
    <submittedName>
        <fullName evidence="2">GNAT family N-acetyltransferase</fullName>
    </submittedName>
</protein>
<evidence type="ECO:0000313" key="3">
    <source>
        <dbReference type="Proteomes" id="UP001321481"/>
    </source>
</evidence>
<dbReference type="SUPFAM" id="SSF55729">
    <property type="entry name" value="Acyl-CoA N-acyltransferases (Nat)"/>
    <property type="match status" value="1"/>
</dbReference>
<dbReference type="PANTHER" id="PTHR43441">
    <property type="entry name" value="RIBOSOMAL-PROTEIN-SERINE ACETYLTRANSFERASE"/>
    <property type="match status" value="1"/>
</dbReference>
<accession>A0ABT6Z9P1</accession>
<dbReference type="InterPro" id="IPR000182">
    <property type="entry name" value="GNAT_dom"/>
</dbReference>
<dbReference type="Gene3D" id="3.40.630.30">
    <property type="match status" value="1"/>
</dbReference>
<comment type="caution">
    <text evidence="2">The sequence shown here is derived from an EMBL/GenBank/DDBJ whole genome shotgun (WGS) entry which is preliminary data.</text>
</comment>
<keyword evidence="3" id="KW-1185">Reference proteome</keyword>
<name>A0ABT6Z9P1_9MICO</name>
<gene>
    <name evidence="2" type="ORF">QNI14_00290</name>
</gene>
<dbReference type="EMBL" id="JASJND010000001">
    <property type="protein sequence ID" value="MDJ1112882.1"/>
    <property type="molecule type" value="Genomic_DNA"/>
</dbReference>
<evidence type="ECO:0000313" key="2">
    <source>
        <dbReference type="EMBL" id="MDJ1112882.1"/>
    </source>
</evidence>
<dbReference type="PROSITE" id="PS51186">
    <property type="entry name" value="GNAT"/>
    <property type="match status" value="1"/>
</dbReference>
<evidence type="ECO:0000259" key="1">
    <source>
        <dbReference type="PROSITE" id="PS51186"/>
    </source>
</evidence>